<dbReference type="EMBL" id="LKMD01000107">
    <property type="protein sequence ID" value="PIA90429.1"/>
    <property type="molecule type" value="Genomic_DNA"/>
</dbReference>
<accession>A0A2G5HD28</accession>
<evidence type="ECO:0000259" key="2">
    <source>
        <dbReference type="Pfam" id="PF01757"/>
    </source>
</evidence>
<dbReference type="Proteomes" id="UP000230605">
    <property type="component" value="Chromosome 9"/>
</dbReference>
<dbReference type="Proteomes" id="UP001302367">
    <property type="component" value="Chromosome 9"/>
</dbReference>
<keyword evidence="1" id="KW-1133">Transmembrane helix</keyword>
<dbReference type="Pfam" id="PF01757">
    <property type="entry name" value="Acyl_transf_3"/>
    <property type="match status" value="1"/>
</dbReference>
<feature type="transmembrane region" description="Helical" evidence="1">
    <location>
        <begin position="217"/>
        <end position="235"/>
    </location>
</feature>
<organism evidence="3 5">
    <name type="scientific">Cercospora beticola</name>
    <name type="common">Sugarbeet leaf spot fungus</name>
    <dbReference type="NCBI Taxonomy" id="122368"/>
    <lineage>
        <taxon>Eukaryota</taxon>
        <taxon>Fungi</taxon>
        <taxon>Dikarya</taxon>
        <taxon>Ascomycota</taxon>
        <taxon>Pezizomycotina</taxon>
        <taxon>Dothideomycetes</taxon>
        <taxon>Dothideomycetidae</taxon>
        <taxon>Mycosphaerellales</taxon>
        <taxon>Mycosphaerellaceae</taxon>
        <taxon>Cercospora</taxon>
    </lineage>
</organism>
<evidence type="ECO:0000256" key="1">
    <source>
        <dbReference type="SAM" id="Phobius"/>
    </source>
</evidence>
<dbReference type="InterPro" id="IPR050879">
    <property type="entry name" value="Acyltransferase_3"/>
</dbReference>
<sequence>MAASTAVSMTGTGLHKLRRTLGVLLSGVARAFPRSLRPTHNKEAHELHSTAYLDALRGYAAWVVYNSHTVSSGWRSEGRAFMQLAIFQVLYKGHPMVHVFFVISGFALSYTMLRNMHRNQPDKILDSLASSIVRRHVRLYLPTIFATFIAMVCFSTGIAKKTEAPGVLESTYLGNLWHWICETMRLIDPFPHVTTHWKVEAQGGHYLPQLWTIPVEFRGSMFLFLFCAAVCKMNARKRGYVTLATSVACFWYQTAYAGLFLFGMWLADRQLGRAEHEQAKLTTLTTCVPDADDSAFSRKLEHDLSEVEEAGIQVVTGESKWSDWTHFLRNEGRNPSALPTKFKFLRQLPYMILAYLGIIFLAAPDIITTDMRFPYNIGAMLMPPTYKDSWAAKNDWPQAIGALFLCYALEHSSLLRRPLETPFSQFIGELSFGIYAMHNTVRWIVWEQYFEPWTVRTFGETRRDIWLILPGYFAMTFLVIWAAEGFRRVDMRCVDLARRMKDHLFAD</sequence>
<evidence type="ECO:0000313" key="4">
    <source>
        <dbReference type="EMBL" id="WPB08255.1"/>
    </source>
</evidence>
<feature type="domain" description="Acyltransferase 3" evidence="2">
    <location>
        <begin position="51"/>
        <end position="270"/>
    </location>
</feature>
<feature type="transmembrane region" description="Helical" evidence="1">
    <location>
        <begin position="139"/>
        <end position="159"/>
    </location>
</feature>
<dbReference type="InterPro" id="IPR002656">
    <property type="entry name" value="Acyl_transf_3_dom"/>
</dbReference>
<gene>
    <name evidence="3" type="ORF">CB0940_11405</name>
    <name evidence="4" type="ORF">RHO25_012920</name>
</gene>
<dbReference type="GO" id="GO:0016747">
    <property type="term" value="F:acyltransferase activity, transferring groups other than amino-acyl groups"/>
    <property type="evidence" value="ECO:0007669"/>
    <property type="project" value="InterPro"/>
</dbReference>
<feature type="transmembrane region" description="Helical" evidence="1">
    <location>
        <begin position="465"/>
        <end position="483"/>
    </location>
</feature>
<dbReference type="AlphaFoldDB" id="A0A2G5HD28"/>
<evidence type="ECO:0000313" key="3">
    <source>
        <dbReference type="EMBL" id="PIA90429.1"/>
    </source>
</evidence>
<dbReference type="PANTHER" id="PTHR23028">
    <property type="entry name" value="ACETYLTRANSFERASE"/>
    <property type="match status" value="1"/>
</dbReference>
<evidence type="ECO:0000313" key="5">
    <source>
        <dbReference type="Proteomes" id="UP000230605"/>
    </source>
</evidence>
<reference evidence="4 6" key="2">
    <citation type="submission" date="2023-09" db="EMBL/GenBank/DDBJ databases">
        <title>Complete-Gapless Cercospora beticola genome.</title>
        <authorList>
            <person name="Wyatt N.A."/>
            <person name="Spanner R.E."/>
            <person name="Bolton M.D."/>
        </authorList>
    </citation>
    <scope>NUCLEOTIDE SEQUENCE [LARGE SCALE GENOMIC DNA]</scope>
    <source>
        <strain evidence="4">Cb09-40</strain>
    </source>
</reference>
<dbReference type="OrthoDB" id="5819582at2759"/>
<keyword evidence="6" id="KW-1185">Reference proteome</keyword>
<feature type="transmembrane region" description="Helical" evidence="1">
    <location>
        <begin position="247"/>
        <end position="267"/>
    </location>
</feature>
<protein>
    <recommendedName>
        <fullName evidence="2">Acyltransferase 3 domain-containing protein</fullName>
    </recommendedName>
</protein>
<keyword evidence="1" id="KW-0472">Membrane</keyword>
<name>A0A2G5HD28_CERBT</name>
<keyword evidence="1" id="KW-0812">Transmembrane</keyword>
<dbReference type="PANTHER" id="PTHR23028:SF134">
    <property type="entry name" value="PUTATIVE (AFU_ORTHOLOGUE AFUA_4G08520)-RELATED"/>
    <property type="match status" value="1"/>
</dbReference>
<proteinExistence type="predicted"/>
<feature type="transmembrane region" description="Helical" evidence="1">
    <location>
        <begin position="96"/>
        <end position="113"/>
    </location>
</feature>
<evidence type="ECO:0000313" key="6">
    <source>
        <dbReference type="Proteomes" id="UP001302367"/>
    </source>
</evidence>
<reference evidence="3 5" key="1">
    <citation type="submission" date="2015-10" db="EMBL/GenBank/DDBJ databases">
        <title>The cercosporin biosynthetic gene cluster was horizontally transferred to several fungal lineages and shown to be expanded in Cercospora beticola based on microsynteny with recipient genomes.</title>
        <authorList>
            <person name="De Jonge R."/>
            <person name="Ebert M.K."/>
            <person name="Suttle J.C."/>
            <person name="Jurick Ii W.M."/>
            <person name="Secor G.A."/>
            <person name="Thomma B.P."/>
            <person name="Van De Peer Y."/>
            <person name="Bolton M.D."/>
        </authorList>
    </citation>
    <scope>NUCLEOTIDE SEQUENCE [LARGE SCALE GENOMIC DNA]</scope>
    <source>
        <strain evidence="3 5">09-40</strain>
    </source>
</reference>
<feature type="transmembrane region" description="Helical" evidence="1">
    <location>
        <begin position="348"/>
        <end position="367"/>
    </location>
</feature>
<dbReference type="EMBL" id="CP134192">
    <property type="protein sequence ID" value="WPB08255.1"/>
    <property type="molecule type" value="Genomic_DNA"/>
</dbReference>